<dbReference type="AlphaFoldDB" id="A0A229VYJ5"/>
<gene>
    <name evidence="2" type="ORF">Tam10B_1028</name>
</gene>
<feature type="transmembrane region" description="Helical" evidence="1">
    <location>
        <begin position="38"/>
        <end position="61"/>
    </location>
</feature>
<dbReference type="Proteomes" id="UP000215433">
    <property type="component" value="Unassembled WGS sequence"/>
</dbReference>
<keyword evidence="3" id="KW-1185">Reference proteome</keyword>
<feature type="transmembrane region" description="Helical" evidence="1">
    <location>
        <begin position="73"/>
        <end position="93"/>
    </location>
</feature>
<reference evidence="2 3" key="1">
    <citation type="submission" date="2017-05" db="EMBL/GenBank/DDBJ databases">
        <title>Bifidobacterium vansinderenii sp. nov.</title>
        <authorList>
            <person name="Lugli G.A."/>
            <person name="Duranti S."/>
            <person name="Mangifesta M."/>
        </authorList>
    </citation>
    <scope>NUCLEOTIDE SEQUENCE [LARGE SCALE GENOMIC DNA]</scope>
    <source>
        <strain evidence="2 3">Tam10B</strain>
    </source>
</reference>
<sequence>MKWIIRWGIPVCGVIIVLAVLLYGITHPEFKDIMAGPVHMMDLIMVLGGLLISIPITGVQIGVKTKRGDSYPTVWKTIPWVCVIVDTILVLFAPNTLPFSIASTVTAIVWCYLLFWIPKK</sequence>
<dbReference type="RefSeq" id="WP_093960205.1">
    <property type="nucleotide sequence ID" value="NZ_NEWD01000009.1"/>
</dbReference>
<keyword evidence="1" id="KW-0472">Membrane</keyword>
<keyword evidence="1" id="KW-1133">Transmembrane helix</keyword>
<dbReference type="OrthoDB" id="3232935at2"/>
<organism evidence="2 3">
    <name type="scientific">Bifidobacterium vansinderenii</name>
    <dbReference type="NCBI Taxonomy" id="1984871"/>
    <lineage>
        <taxon>Bacteria</taxon>
        <taxon>Bacillati</taxon>
        <taxon>Actinomycetota</taxon>
        <taxon>Actinomycetes</taxon>
        <taxon>Bifidobacteriales</taxon>
        <taxon>Bifidobacteriaceae</taxon>
        <taxon>Bifidobacterium</taxon>
    </lineage>
</organism>
<feature type="transmembrane region" description="Helical" evidence="1">
    <location>
        <begin position="99"/>
        <end position="117"/>
    </location>
</feature>
<evidence type="ECO:0000256" key="1">
    <source>
        <dbReference type="SAM" id="Phobius"/>
    </source>
</evidence>
<keyword evidence="1" id="KW-0812">Transmembrane</keyword>
<feature type="transmembrane region" description="Helical" evidence="1">
    <location>
        <begin position="7"/>
        <end position="26"/>
    </location>
</feature>
<name>A0A229VYJ5_9BIFI</name>
<evidence type="ECO:0000313" key="3">
    <source>
        <dbReference type="Proteomes" id="UP000215433"/>
    </source>
</evidence>
<evidence type="ECO:0000313" key="2">
    <source>
        <dbReference type="EMBL" id="OXN00691.1"/>
    </source>
</evidence>
<protein>
    <submittedName>
        <fullName evidence="2">Uncharacterized protein</fullName>
    </submittedName>
</protein>
<dbReference type="EMBL" id="NEWD01000009">
    <property type="protein sequence ID" value="OXN00691.1"/>
    <property type="molecule type" value="Genomic_DNA"/>
</dbReference>
<comment type="caution">
    <text evidence="2">The sequence shown here is derived from an EMBL/GenBank/DDBJ whole genome shotgun (WGS) entry which is preliminary data.</text>
</comment>
<proteinExistence type="predicted"/>
<accession>A0A229VYJ5</accession>